<dbReference type="RefSeq" id="XP_025836441.1">
    <property type="nucleotide sequence ID" value="XM_025980656.1"/>
</dbReference>
<feature type="domain" description="G-protein coupled receptors family 1 profile" evidence="14">
    <location>
        <begin position="41"/>
        <end position="313"/>
    </location>
</feature>
<dbReference type="InterPro" id="IPR017452">
    <property type="entry name" value="GPCR_Rhodpsn_7TM"/>
</dbReference>
<dbReference type="PRINTS" id="PR00358">
    <property type="entry name" value="BOMBESINR"/>
</dbReference>
<feature type="transmembrane region" description="Helical" evidence="13">
    <location>
        <begin position="290"/>
        <end position="316"/>
    </location>
</feature>
<accession>A0A7F5RKA1</accession>
<reference evidence="16 17" key="1">
    <citation type="submission" date="2025-04" db="UniProtKB">
        <authorList>
            <consortium name="RefSeq"/>
        </authorList>
    </citation>
    <scope>IDENTIFICATION</scope>
    <source>
        <tissue evidence="16 17">Entire body</tissue>
    </source>
</reference>
<evidence type="ECO:0000256" key="10">
    <source>
        <dbReference type="ARBA" id="ARBA00023180"/>
    </source>
</evidence>
<dbReference type="AlphaFoldDB" id="A0A7F5RKA1"/>
<dbReference type="PROSITE" id="PS50262">
    <property type="entry name" value="G_PROTEIN_RECEP_F1_2"/>
    <property type="match status" value="1"/>
</dbReference>
<feature type="transmembrane region" description="Helical" evidence="13">
    <location>
        <begin position="62"/>
        <end position="86"/>
    </location>
</feature>
<dbReference type="PROSITE" id="PS00237">
    <property type="entry name" value="G_PROTEIN_RECEP_F1_1"/>
    <property type="match status" value="1"/>
</dbReference>
<keyword evidence="11 12" id="KW-0807">Transducer</keyword>
<dbReference type="PANTHER" id="PTHR45695">
    <property type="entry name" value="LEUCOKININ RECEPTOR-RELATED"/>
    <property type="match status" value="1"/>
</dbReference>
<dbReference type="Proteomes" id="UP000192223">
    <property type="component" value="Unplaced"/>
</dbReference>
<evidence type="ECO:0000256" key="12">
    <source>
        <dbReference type="RuleBase" id="RU000688"/>
    </source>
</evidence>
<dbReference type="PRINTS" id="PR00237">
    <property type="entry name" value="GPCRRHODOPSN"/>
</dbReference>
<dbReference type="PANTHER" id="PTHR45695:SF26">
    <property type="entry name" value="NEUROPEPTIDE CCHAMIDE-1 RECEPTOR"/>
    <property type="match status" value="1"/>
</dbReference>
<keyword evidence="15" id="KW-1185">Reference proteome</keyword>
<keyword evidence="3" id="KW-1003">Cell membrane</keyword>
<feature type="transmembrane region" description="Helical" evidence="13">
    <location>
        <begin position="252"/>
        <end position="278"/>
    </location>
</feature>
<dbReference type="OrthoDB" id="10049706at2759"/>
<evidence type="ECO:0000256" key="1">
    <source>
        <dbReference type="ARBA" id="ARBA00004651"/>
    </source>
</evidence>
<evidence type="ECO:0000256" key="11">
    <source>
        <dbReference type="ARBA" id="ARBA00023224"/>
    </source>
</evidence>
<feature type="transmembrane region" description="Helical" evidence="13">
    <location>
        <begin position="106"/>
        <end position="124"/>
    </location>
</feature>
<evidence type="ECO:0000313" key="18">
    <source>
        <dbReference type="RefSeq" id="XP_025836441.1"/>
    </source>
</evidence>
<proteinExistence type="inferred from homology"/>
<organism evidence="15 16">
    <name type="scientific">Agrilus planipennis</name>
    <name type="common">Emerald ash borer</name>
    <name type="synonym">Agrilus marcopoli</name>
    <dbReference type="NCBI Taxonomy" id="224129"/>
    <lineage>
        <taxon>Eukaryota</taxon>
        <taxon>Metazoa</taxon>
        <taxon>Ecdysozoa</taxon>
        <taxon>Arthropoda</taxon>
        <taxon>Hexapoda</taxon>
        <taxon>Insecta</taxon>
        <taxon>Pterygota</taxon>
        <taxon>Neoptera</taxon>
        <taxon>Endopterygota</taxon>
        <taxon>Coleoptera</taxon>
        <taxon>Polyphaga</taxon>
        <taxon>Elateriformia</taxon>
        <taxon>Buprestoidea</taxon>
        <taxon>Buprestidae</taxon>
        <taxon>Agrilinae</taxon>
        <taxon>Agrilus</taxon>
    </lineage>
</organism>
<sequence>MNNSSTSINTSIEEYIPYRERPETYFVPVLFFLIFVIGVLGNGTLVVIFMRHRNMRNIPNTYILSLALADLLVIVTSIPFTSIVYTLESWPWGELICKISETAKDISVGVSVFTLTALSADRFFAIVDPMKKLHANSDSSQATKVTLGIAVSIWILSIICAIPSAVGSHLRDITDNDGIVRFTVCYPFPTHWLYHNYPKINVLMRFLILYVIPLAIIAIFYLNMAKYLVQSTKNMPGEAQGTQRQIKARKKVAATVLVFVVVFAVCFLPSHVFMMWFYFYPNSQNYYNAFWHYLRIVGFCLSYLNSCANPLALYWVSGTFRKHFNRYLLCIKPTRPRCNTCQGQQHATTLTYMSTRKMPSSVKSRNCSIRKQEPYGHETTITLLGNGHENICTKI</sequence>
<evidence type="ECO:0000259" key="14">
    <source>
        <dbReference type="PROSITE" id="PS50262"/>
    </source>
</evidence>
<evidence type="ECO:0000313" key="15">
    <source>
        <dbReference type="Proteomes" id="UP000192223"/>
    </source>
</evidence>
<dbReference type="SUPFAM" id="SSF81321">
    <property type="entry name" value="Family A G protein-coupled receptor-like"/>
    <property type="match status" value="1"/>
</dbReference>
<evidence type="ECO:0000256" key="7">
    <source>
        <dbReference type="ARBA" id="ARBA00023136"/>
    </source>
</evidence>
<keyword evidence="9 12" id="KW-0675">Receptor</keyword>
<dbReference type="Gene3D" id="1.20.1070.10">
    <property type="entry name" value="Rhodopsin 7-helix transmembrane proteins"/>
    <property type="match status" value="1"/>
</dbReference>
<keyword evidence="5 13" id="KW-1133">Transmembrane helix</keyword>
<dbReference type="InterPro" id="IPR000276">
    <property type="entry name" value="GPCR_Rhodpsn"/>
</dbReference>
<protein>
    <submittedName>
        <fullName evidence="16 17">Neuropeptide CCHamide-1 receptor</fullName>
    </submittedName>
</protein>
<keyword evidence="6 12" id="KW-0297">G-protein coupled receptor</keyword>
<dbReference type="RefSeq" id="XP_025836439.1">
    <property type="nucleotide sequence ID" value="XM_025980654.1"/>
</dbReference>
<comment type="similarity">
    <text evidence="2 12">Belongs to the G-protein coupled receptor 1 family.</text>
</comment>
<dbReference type="InterPro" id="IPR001556">
    <property type="entry name" value="Bombsn_rcpt-like"/>
</dbReference>
<dbReference type="GO" id="GO:0005886">
    <property type="term" value="C:plasma membrane"/>
    <property type="evidence" value="ECO:0007669"/>
    <property type="project" value="UniProtKB-SubCell"/>
</dbReference>
<evidence type="ECO:0000313" key="17">
    <source>
        <dbReference type="RefSeq" id="XP_025836440.1"/>
    </source>
</evidence>
<dbReference type="SMART" id="SM01381">
    <property type="entry name" value="7TM_GPCR_Srsx"/>
    <property type="match status" value="1"/>
</dbReference>
<feature type="transmembrane region" description="Helical" evidence="13">
    <location>
        <begin position="25"/>
        <end position="50"/>
    </location>
</feature>
<evidence type="ECO:0000256" key="6">
    <source>
        <dbReference type="ARBA" id="ARBA00023040"/>
    </source>
</evidence>
<gene>
    <name evidence="16 17 18 19" type="primary">LOC108742111</name>
</gene>
<keyword evidence="10" id="KW-0325">Glycoprotein</keyword>
<evidence type="ECO:0000256" key="13">
    <source>
        <dbReference type="SAM" id="Phobius"/>
    </source>
</evidence>
<dbReference type="CDD" id="cd15927">
    <property type="entry name" value="7tmA_Bombesin_R-like"/>
    <property type="match status" value="1"/>
</dbReference>
<dbReference type="RefSeq" id="XP_025836442.1">
    <property type="nucleotide sequence ID" value="XM_025980657.1"/>
</dbReference>
<keyword evidence="7 13" id="KW-0472">Membrane</keyword>
<evidence type="ECO:0000256" key="9">
    <source>
        <dbReference type="ARBA" id="ARBA00023170"/>
    </source>
</evidence>
<evidence type="ECO:0000313" key="19">
    <source>
        <dbReference type="RefSeq" id="XP_025836442.1"/>
    </source>
</evidence>
<comment type="subcellular location">
    <subcellularLocation>
        <location evidence="1">Cell membrane</location>
        <topology evidence="1">Multi-pass membrane protein</topology>
    </subcellularLocation>
</comment>
<dbReference type="Pfam" id="PF00001">
    <property type="entry name" value="7tm_1"/>
    <property type="match status" value="1"/>
</dbReference>
<evidence type="ECO:0000256" key="2">
    <source>
        <dbReference type="ARBA" id="ARBA00010663"/>
    </source>
</evidence>
<keyword evidence="4 12" id="KW-0812">Transmembrane</keyword>
<dbReference type="RefSeq" id="XP_025836440.1">
    <property type="nucleotide sequence ID" value="XM_025980655.1"/>
</dbReference>
<dbReference type="KEGG" id="apln:108742111"/>
<dbReference type="GO" id="GO:0008188">
    <property type="term" value="F:neuropeptide receptor activity"/>
    <property type="evidence" value="ECO:0007669"/>
    <property type="project" value="TreeGrafter"/>
</dbReference>
<evidence type="ECO:0000256" key="3">
    <source>
        <dbReference type="ARBA" id="ARBA00022475"/>
    </source>
</evidence>
<evidence type="ECO:0000313" key="16">
    <source>
        <dbReference type="RefSeq" id="XP_025836439.1"/>
    </source>
</evidence>
<dbReference type="GeneID" id="108742111"/>
<evidence type="ECO:0000256" key="4">
    <source>
        <dbReference type="ARBA" id="ARBA00022692"/>
    </source>
</evidence>
<feature type="transmembrane region" description="Helical" evidence="13">
    <location>
        <begin position="202"/>
        <end position="223"/>
    </location>
</feature>
<evidence type="ECO:0000256" key="8">
    <source>
        <dbReference type="ARBA" id="ARBA00023157"/>
    </source>
</evidence>
<keyword evidence="8" id="KW-1015">Disulfide bond</keyword>
<feature type="transmembrane region" description="Helical" evidence="13">
    <location>
        <begin position="145"/>
        <end position="166"/>
    </location>
</feature>
<evidence type="ECO:0000256" key="5">
    <source>
        <dbReference type="ARBA" id="ARBA00022989"/>
    </source>
</evidence>
<name>A0A7F5RKA1_AGRPL</name>